<name>A0A160JH19_9PROT</name>
<keyword evidence="3 8" id="KW-0375">Hydrogen ion transport</keyword>
<comment type="function">
    <text evidence="8">This protein is part of the stalk that links CF(0) to CF(1). It either transmits conformational changes from CF(0) to CF(1) or is implicated in proton conduction.</text>
</comment>
<dbReference type="Proteomes" id="UP000077405">
    <property type="component" value="Chromosome"/>
</dbReference>
<sequence length="189" mass="19995">MASEGTGVSELAARYSTALFELADENQALDTVASDLTTLKQILAESADLRRLVRSPVISRADQGKAMAAVLDSAGVSDLTKRFIGLVAANRRLFSIDGMIEGFLAELARRRGEVTAQVTTAQPLNDAQRDAVIDALKASIGSKVLVNTSVDPELIGGMIVKFGSRMVDTSVRTKLNKLQLAMKASGGSV</sequence>
<comment type="function">
    <text evidence="8">F(1)F(0) ATP synthase produces ATP from ADP in the presence of a proton or sodium gradient. F-type ATPases consist of two structural domains, F(1) containing the extramembraneous catalytic core and F(0) containing the membrane proton channel, linked together by a central stalk and a peripheral stalk. During catalysis, ATP synthesis in the catalytic domain of F(1) is coupled via a rotary mechanism of the central stalk subunits to proton translocation.</text>
</comment>
<keyword evidence="2 8" id="KW-0813">Transport</keyword>
<dbReference type="HAMAP" id="MF_01416">
    <property type="entry name" value="ATP_synth_delta_bact"/>
    <property type="match status" value="1"/>
</dbReference>
<dbReference type="RefSeq" id="WP_014248785.1">
    <property type="nucleotide sequence ID" value="NZ_CP015285.1"/>
</dbReference>
<evidence type="ECO:0000256" key="4">
    <source>
        <dbReference type="ARBA" id="ARBA00023065"/>
    </source>
</evidence>
<keyword evidence="10" id="KW-1185">Reference proteome</keyword>
<evidence type="ECO:0000313" key="9">
    <source>
        <dbReference type="EMBL" id="ANC92270.1"/>
    </source>
</evidence>
<evidence type="ECO:0000256" key="2">
    <source>
        <dbReference type="ARBA" id="ARBA00022448"/>
    </source>
</evidence>
<dbReference type="InterPro" id="IPR020781">
    <property type="entry name" value="ATPase_OSCP/d_CS"/>
</dbReference>
<dbReference type="InterPro" id="IPR000711">
    <property type="entry name" value="ATPase_OSCP/dsu"/>
</dbReference>
<keyword evidence="8" id="KW-1003">Cell membrane</keyword>
<dbReference type="AlphaFoldDB" id="A0A160JH19"/>
<protein>
    <recommendedName>
        <fullName evidence="8">ATP synthase subunit delta</fullName>
    </recommendedName>
    <alternativeName>
        <fullName evidence="8">ATP synthase F(1) sector subunit delta</fullName>
    </alternativeName>
    <alternativeName>
        <fullName evidence="8">F-type ATPase subunit delta</fullName>
        <shortName evidence="8">F-ATPase subunit delta</shortName>
    </alternativeName>
</protein>
<dbReference type="OrthoDB" id="9796185at2"/>
<dbReference type="GO" id="GO:0046933">
    <property type="term" value="F:proton-transporting ATP synthase activity, rotational mechanism"/>
    <property type="evidence" value="ECO:0007669"/>
    <property type="project" value="UniProtKB-UniRule"/>
</dbReference>
<evidence type="ECO:0000256" key="1">
    <source>
        <dbReference type="ARBA" id="ARBA00004370"/>
    </source>
</evidence>
<dbReference type="PANTHER" id="PTHR11910">
    <property type="entry name" value="ATP SYNTHASE DELTA CHAIN"/>
    <property type="match status" value="1"/>
</dbReference>
<keyword evidence="7 8" id="KW-0066">ATP synthesis</keyword>
<dbReference type="STRING" id="1226968.A6A40_10345"/>
<evidence type="ECO:0000256" key="3">
    <source>
        <dbReference type="ARBA" id="ARBA00022781"/>
    </source>
</evidence>
<keyword evidence="5 8" id="KW-0472">Membrane</keyword>
<evidence type="ECO:0000256" key="5">
    <source>
        <dbReference type="ARBA" id="ARBA00023136"/>
    </source>
</evidence>
<dbReference type="KEGG" id="ahu:A6A40_10345"/>
<dbReference type="PRINTS" id="PR00125">
    <property type="entry name" value="ATPASEDELTA"/>
</dbReference>
<dbReference type="PROSITE" id="PS00389">
    <property type="entry name" value="ATPASE_DELTA"/>
    <property type="match status" value="1"/>
</dbReference>
<keyword evidence="6 8" id="KW-0139">CF(1)</keyword>
<dbReference type="Gene3D" id="1.10.520.20">
    <property type="entry name" value="N-terminal domain of the delta subunit of the F1F0-ATP synthase"/>
    <property type="match status" value="1"/>
</dbReference>
<accession>A0A160JH19</accession>
<gene>
    <name evidence="8" type="primary">atpH</name>
    <name evidence="9" type="ORF">A6A40_10345</name>
</gene>
<organism evidence="9 10">
    <name type="scientific">Azospirillum humicireducens</name>
    <dbReference type="NCBI Taxonomy" id="1226968"/>
    <lineage>
        <taxon>Bacteria</taxon>
        <taxon>Pseudomonadati</taxon>
        <taxon>Pseudomonadota</taxon>
        <taxon>Alphaproteobacteria</taxon>
        <taxon>Rhodospirillales</taxon>
        <taxon>Azospirillaceae</taxon>
        <taxon>Azospirillum</taxon>
    </lineage>
</organism>
<proteinExistence type="inferred from homology"/>
<dbReference type="GO" id="GO:0005886">
    <property type="term" value="C:plasma membrane"/>
    <property type="evidence" value="ECO:0007669"/>
    <property type="project" value="UniProtKB-SubCell"/>
</dbReference>
<evidence type="ECO:0000313" key="10">
    <source>
        <dbReference type="Proteomes" id="UP000077405"/>
    </source>
</evidence>
<dbReference type="SUPFAM" id="SSF47928">
    <property type="entry name" value="N-terminal domain of the delta subunit of the F1F0-ATP synthase"/>
    <property type="match status" value="1"/>
</dbReference>
<dbReference type="InterPro" id="IPR026015">
    <property type="entry name" value="ATP_synth_OSCP/delta_N_sf"/>
</dbReference>
<evidence type="ECO:0000256" key="6">
    <source>
        <dbReference type="ARBA" id="ARBA00023196"/>
    </source>
</evidence>
<dbReference type="GO" id="GO:0045259">
    <property type="term" value="C:proton-transporting ATP synthase complex"/>
    <property type="evidence" value="ECO:0007669"/>
    <property type="project" value="UniProtKB-KW"/>
</dbReference>
<dbReference type="Pfam" id="PF00213">
    <property type="entry name" value="OSCP"/>
    <property type="match status" value="1"/>
</dbReference>
<comment type="similarity">
    <text evidence="8">Belongs to the ATPase delta chain family.</text>
</comment>
<keyword evidence="4 8" id="KW-0406">Ion transport</keyword>
<comment type="subcellular location">
    <subcellularLocation>
        <location evidence="8">Cell membrane</location>
        <topology evidence="8">Peripheral membrane protein</topology>
    </subcellularLocation>
    <subcellularLocation>
        <location evidence="1">Membrane</location>
    </subcellularLocation>
</comment>
<evidence type="ECO:0000256" key="8">
    <source>
        <dbReference type="HAMAP-Rule" id="MF_01416"/>
    </source>
</evidence>
<dbReference type="EMBL" id="CP015285">
    <property type="protein sequence ID" value="ANC92270.1"/>
    <property type="molecule type" value="Genomic_DNA"/>
</dbReference>
<reference evidence="9 10" key="1">
    <citation type="journal article" date="2013" name="Int. J. Syst. Evol. Microbiol.">
        <title>Azospirillum humicireducens sp. nov., a nitrogen-fixing bacterium isolated from a microbial fuel cell.</title>
        <authorList>
            <person name="Zhou S."/>
            <person name="Han L."/>
            <person name="Wang Y."/>
            <person name="Yang G."/>
            <person name="Zhuang L."/>
            <person name="Hu P."/>
        </authorList>
    </citation>
    <scope>NUCLEOTIDE SEQUENCE [LARGE SCALE GENOMIC DNA]</scope>
    <source>
        <strain evidence="9 10">SgZ-5</strain>
    </source>
</reference>
<dbReference type="NCBIfam" id="NF004406">
    <property type="entry name" value="PRK05758.3-2"/>
    <property type="match status" value="1"/>
</dbReference>
<dbReference type="NCBIfam" id="TIGR01145">
    <property type="entry name" value="ATP_synt_delta"/>
    <property type="match status" value="1"/>
</dbReference>
<evidence type="ECO:0000256" key="7">
    <source>
        <dbReference type="ARBA" id="ARBA00023310"/>
    </source>
</evidence>